<evidence type="ECO:0000256" key="8">
    <source>
        <dbReference type="ARBA" id="ARBA00047851"/>
    </source>
</evidence>
<evidence type="ECO:0000313" key="14">
    <source>
        <dbReference type="EMBL" id="GAA2000802.1"/>
    </source>
</evidence>
<comment type="function">
    <text evidence="1 10">Condenses 4-methyl-5-(beta-hydroxyethyl)thiazole monophosphate (THZ-P) and 2-methyl-4-amino-5-hydroxymethyl pyrimidine pyrophosphate (HMP-PP) to form thiamine monophosphate (TMP).</text>
</comment>
<dbReference type="InterPro" id="IPR022998">
    <property type="entry name" value="ThiamineP_synth_TenI"/>
</dbReference>
<protein>
    <recommendedName>
        <fullName evidence="10">Thiamine-phosphate synthase</fullName>
        <shortName evidence="10">TP synthase</shortName>
        <shortName evidence="10">TPS</shortName>
        <ecNumber evidence="10">2.5.1.3</ecNumber>
    </recommendedName>
    <alternativeName>
        <fullName evidence="10">Thiamine-phosphate pyrophosphorylase</fullName>
        <shortName evidence="10">TMP pyrophosphorylase</shortName>
        <shortName evidence="10">TMP-PPase</shortName>
    </alternativeName>
</protein>
<accession>A0ABP5EKD1</accession>
<evidence type="ECO:0000256" key="5">
    <source>
        <dbReference type="ARBA" id="ARBA00022842"/>
    </source>
</evidence>
<feature type="binding site" evidence="10">
    <location>
        <position position="168"/>
    </location>
    <ligand>
        <name>4-amino-2-methyl-5-(diphosphooxymethyl)pyrimidine</name>
        <dbReference type="ChEBI" id="CHEBI:57841"/>
    </ligand>
</feature>
<feature type="binding site" evidence="10">
    <location>
        <position position="119"/>
    </location>
    <ligand>
        <name>Mg(2+)</name>
        <dbReference type="ChEBI" id="CHEBI:18420"/>
    </ligand>
</feature>
<keyword evidence="6 10" id="KW-0784">Thiamine biosynthesis</keyword>
<evidence type="ECO:0000256" key="7">
    <source>
        <dbReference type="ARBA" id="ARBA00047334"/>
    </source>
</evidence>
<keyword evidence="15" id="KW-1185">Reference proteome</keyword>
<dbReference type="InterPro" id="IPR036206">
    <property type="entry name" value="ThiamineP_synth_sf"/>
</dbReference>
<evidence type="ECO:0000256" key="12">
    <source>
        <dbReference type="RuleBase" id="RU004253"/>
    </source>
</evidence>
<reference evidence="15" key="1">
    <citation type="journal article" date="2019" name="Int. J. Syst. Evol. Microbiol.">
        <title>The Global Catalogue of Microorganisms (GCM) 10K type strain sequencing project: providing services to taxonomists for standard genome sequencing and annotation.</title>
        <authorList>
            <consortium name="The Broad Institute Genomics Platform"/>
            <consortium name="The Broad Institute Genome Sequencing Center for Infectious Disease"/>
            <person name="Wu L."/>
            <person name="Ma J."/>
        </authorList>
    </citation>
    <scope>NUCLEOTIDE SEQUENCE [LARGE SCALE GENOMIC DNA]</scope>
    <source>
        <strain evidence="15">JCM 14546</strain>
    </source>
</reference>
<comment type="cofactor">
    <cofactor evidence="10">
        <name>Mg(2+)</name>
        <dbReference type="ChEBI" id="CHEBI:18420"/>
    </cofactor>
    <text evidence="10">Binds 1 Mg(2+) ion per subunit.</text>
</comment>
<comment type="catalytic activity">
    <reaction evidence="8 10 11">
        <text>2-(2-carboxy-4-methylthiazol-5-yl)ethyl phosphate + 4-amino-2-methyl-5-(diphosphooxymethyl)pyrimidine + 2 H(+) = thiamine phosphate + CO2 + diphosphate</text>
        <dbReference type="Rhea" id="RHEA:47848"/>
        <dbReference type="ChEBI" id="CHEBI:15378"/>
        <dbReference type="ChEBI" id="CHEBI:16526"/>
        <dbReference type="ChEBI" id="CHEBI:33019"/>
        <dbReference type="ChEBI" id="CHEBI:37575"/>
        <dbReference type="ChEBI" id="CHEBI:57841"/>
        <dbReference type="ChEBI" id="CHEBI:62890"/>
        <dbReference type="EC" id="2.5.1.3"/>
    </reaction>
</comment>
<dbReference type="Gene3D" id="3.20.20.70">
    <property type="entry name" value="Aldolase class I"/>
    <property type="match status" value="1"/>
</dbReference>
<dbReference type="EC" id="2.5.1.3" evidence="10"/>
<comment type="catalytic activity">
    <reaction evidence="7 10 11">
        <text>4-methyl-5-(2-phosphooxyethyl)-thiazole + 4-amino-2-methyl-5-(diphosphooxymethyl)pyrimidine + H(+) = thiamine phosphate + diphosphate</text>
        <dbReference type="Rhea" id="RHEA:22328"/>
        <dbReference type="ChEBI" id="CHEBI:15378"/>
        <dbReference type="ChEBI" id="CHEBI:33019"/>
        <dbReference type="ChEBI" id="CHEBI:37575"/>
        <dbReference type="ChEBI" id="CHEBI:57841"/>
        <dbReference type="ChEBI" id="CHEBI:58296"/>
        <dbReference type="EC" id="2.5.1.3"/>
    </reaction>
</comment>
<feature type="binding site" evidence="10">
    <location>
        <position position="96"/>
    </location>
    <ligand>
        <name>Mg(2+)</name>
        <dbReference type="ChEBI" id="CHEBI:18420"/>
    </ligand>
</feature>
<feature type="binding site" evidence="10">
    <location>
        <begin position="55"/>
        <end position="59"/>
    </location>
    <ligand>
        <name>4-amino-2-methyl-5-(diphosphooxymethyl)pyrimidine</name>
        <dbReference type="ChEBI" id="CHEBI:57841"/>
    </ligand>
</feature>
<dbReference type="Pfam" id="PF02581">
    <property type="entry name" value="TMP-TENI"/>
    <property type="match status" value="1"/>
</dbReference>
<evidence type="ECO:0000259" key="13">
    <source>
        <dbReference type="Pfam" id="PF02581"/>
    </source>
</evidence>
<feature type="binding site" evidence="10">
    <location>
        <position position="138"/>
    </location>
    <ligand>
        <name>4-amino-2-methyl-5-(diphosphooxymethyl)pyrimidine</name>
        <dbReference type="ChEBI" id="CHEBI:57841"/>
    </ligand>
</feature>
<gene>
    <name evidence="14" type="primary">thiE_1</name>
    <name evidence="10" type="synonym">thiE</name>
    <name evidence="14" type="ORF">GCM10009755_06000</name>
</gene>
<feature type="binding site" evidence="10">
    <location>
        <position position="95"/>
    </location>
    <ligand>
        <name>4-amino-2-methyl-5-(diphosphooxymethyl)pyrimidine</name>
        <dbReference type="ChEBI" id="CHEBI:57841"/>
    </ligand>
</feature>
<dbReference type="HAMAP" id="MF_00097">
    <property type="entry name" value="TMP_synthase"/>
    <property type="match status" value="1"/>
</dbReference>
<keyword evidence="5 10" id="KW-0460">Magnesium</keyword>
<dbReference type="NCBIfam" id="TIGR00693">
    <property type="entry name" value="thiE"/>
    <property type="match status" value="1"/>
</dbReference>
<evidence type="ECO:0000256" key="4">
    <source>
        <dbReference type="ARBA" id="ARBA00022723"/>
    </source>
</evidence>
<dbReference type="PANTHER" id="PTHR20857">
    <property type="entry name" value="THIAMINE-PHOSPHATE PYROPHOSPHORYLASE"/>
    <property type="match status" value="1"/>
</dbReference>
<feature type="binding site" evidence="10">
    <location>
        <begin position="165"/>
        <end position="167"/>
    </location>
    <ligand>
        <name>2-[(2R,5Z)-2-carboxy-4-methylthiazol-5(2H)-ylidene]ethyl phosphate</name>
        <dbReference type="ChEBI" id="CHEBI:62899"/>
    </ligand>
</feature>
<comment type="catalytic activity">
    <reaction evidence="9 10 11">
        <text>2-[(2R,5Z)-2-carboxy-4-methylthiazol-5(2H)-ylidene]ethyl phosphate + 4-amino-2-methyl-5-(diphosphooxymethyl)pyrimidine + 2 H(+) = thiamine phosphate + CO2 + diphosphate</text>
        <dbReference type="Rhea" id="RHEA:47844"/>
        <dbReference type="ChEBI" id="CHEBI:15378"/>
        <dbReference type="ChEBI" id="CHEBI:16526"/>
        <dbReference type="ChEBI" id="CHEBI:33019"/>
        <dbReference type="ChEBI" id="CHEBI:37575"/>
        <dbReference type="ChEBI" id="CHEBI:57841"/>
        <dbReference type="ChEBI" id="CHEBI:62899"/>
        <dbReference type="EC" id="2.5.1.3"/>
    </reaction>
</comment>
<dbReference type="CDD" id="cd00564">
    <property type="entry name" value="TMP_TenI"/>
    <property type="match status" value="1"/>
</dbReference>
<keyword evidence="3 10" id="KW-0808">Transferase</keyword>
<dbReference type="SUPFAM" id="SSF51391">
    <property type="entry name" value="Thiamin phosphate synthase"/>
    <property type="match status" value="1"/>
</dbReference>
<dbReference type="PANTHER" id="PTHR20857:SF15">
    <property type="entry name" value="THIAMINE-PHOSPHATE SYNTHASE"/>
    <property type="match status" value="1"/>
</dbReference>
<evidence type="ECO:0000256" key="11">
    <source>
        <dbReference type="RuleBase" id="RU003826"/>
    </source>
</evidence>
<comment type="pathway">
    <text evidence="2 10 12">Cofactor biosynthesis; thiamine diphosphate biosynthesis; thiamine phosphate from 4-amino-2-methyl-5-diphosphomethylpyrimidine and 4-methyl-5-(2-phosphoethyl)-thiazole: step 1/1.</text>
</comment>
<comment type="caution">
    <text evidence="14">The sequence shown here is derived from an EMBL/GenBank/DDBJ whole genome shotgun (WGS) entry which is preliminary data.</text>
</comment>
<name>A0ABP5EKD1_9MICO</name>
<proteinExistence type="inferred from homology"/>
<evidence type="ECO:0000256" key="3">
    <source>
        <dbReference type="ARBA" id="ARBA00022679"/>
    </source>
</evidence>
<organism evidence="14 15">
    <name type="scientific">Brevibacterium samyangense</name>
    <dbReference type="NCBI Taxonomy" id="366888"/>
    <lineage>
        <taxon>Bacteria</taxon>
        <taxon>Bacillati</taxon>
        <taxon>Actinomycetota</taxon>
        <taxon>Actinomycetes</taxon>
        <taxon>Micrococcales</taxon>
        <taxon>Brevibacteriaceae</taxon>
        <taxon>Brevibacterium</taxon>
    </lineage>
</organism>
<evidence type="ECO:0000256" key="9">
    <source>
        <dbReference type="ARBA" id="ARBA00047883"/>
    </source>
</evidence>
<evidence type="ECO:0000313" key="15">
    <source>
        <dbReference type="Proteomes" id="UP001500755"/>
    </source>
</evidence>
<dbReference type="Proteomes" id="UP001500755">
    <property type="component" value="Unassembled WGS sequence"/>
</dbReference>
<evidence type="ECO:0000256" key="6">
    <source>
        <dbReference type="ARBA" id="ARBA00022977"/>
    </source>
</evidence>
<keyword evidence="4 10" id="KW-0479">Metal-binding</keyword>
<feature type="binding site" evidence="10">
    <location>
        <position position="196"/>
    </location>
    <ligand>
        <name>2-[(2R,5Z)-2-carboxy-4-methylthiazol-5(2H)-ylidene]ethyl phosphate</name>
        <dbReference type="ChEBI" id="CHEBI:62899"/>
    </ligand>
</feature>
<sequence length="238" mass="24424">MSAQTSPGTSALDVRLPGIDPTLYLVTDSAQCASVNRSVAATVAEAVAGGAHVVQVRDKDVSDSEFLALTLEVLDAVETVRDREGIDRPVPVFVNDRVPVAAELNAAGHLVHVHVGQSDMGPALVREAIGTQPLIGLSAAIPEEFRIARETGVVDLVGIGPVYDTTTKKDAPGGIGPARLRDLAAEAGIPSVGIGGIDVARAPELRGTGVEGICVVSAICLAEDPRAAARALREAYGA</sequence>
<dbReference type="EMBL" id="BAAANO010000005">
    <property type="protein sequence ID" value="GAA2000802.1"/>
    <property type="molecule type" value="Genomic_DNA"/>
</dbReference>
<evidence type="ECO:0000256" key="10">
    <source>
        <dbReference type="HAMAP-Rule" id="MF_00097"/>
    </source>
</evidence>
<comment type="similarity">
    <text evidence="10 11">Belongs to the thiamine-phosphate synthase family.</text>
</comment>
<dbReference type="InterPro" id="IPR034291">
    <property type="entry name" value="TMP_synthase"/>
</dbReference>
<feature type="binding site" evidence="10">
    <location>
        <begin position="216"/>
        <end position="217"/>
    </location>
    <ligand>
        <name>2-[(2R,5Z)-2-carboxy-4-methylthiazol-5(2H)-ylidene]ethyl phosphate</name>
        <dbReference type="ChEBI" id="CHEBI:62899"/>
    </ligand>
</feature>
<evidence type="ECO:0000256" key="2">
    <source>
        <dbReference type="ARBA" id="ARBA00005165"/>
    </source>
</evidence>
<feature type="domain" description="Thiamine phosphate synthase/TenI" evidence="13">
    <location>
        <begin position="23"/>
        <end position="219"/>
    </location>
</feature>
<evidence type="ECO:0000256" key="1">
    <source>
        <dbReference type="ARBA" id="ARBA00003814"/>
    </source>
</evidence>
<dbReference type="RefSeq" id="WP_344306838.1">
    <property type="nucleotide sequence ID" value="NZ_BAAANO010000005.1"/>
</dbReference>
<dbReference type="InterPro" id="IPR013785">
    <property type="entry name" value="Aldolase_TIM"/>
</dbReference>